<evidence type="ECO:0000313" key="2">
    <source>
        <dbReference type="Proteomes" id="UP000821845"/>
    </source>
</evidence>
<name>A0ACB7SZF3_HYAAI</name>
<organism evidence="1 2">
    <name type="scientific">Hyalomma asiaticum</name>
    <name type="common">Tick</name>
    <dbReference type="NCBI Taxonomy" id="266040"/>
    <lineage>
        <taxon>Eukaryota</taxon>
        <taxon>Metazoa</taxon>
        <taxon>Ecdysozoa</taxon>
        <taxon>Arthropoda</taxon>
        <taxon>Chelicerata</taxon>
        <taxon>Arachnida</taxon>
        <taxon>Acari</taxon>
        <taxon>Parasitiformes</taxon>
        <taxon>Ixodida</taxon>
        <taxon>Ixodoidea</taxon>
        <taxon>Ixodidae</taxon>
        <taxon>Hyalomminae</taxon>
        <taxon>Hyalomma</taxon>
    </lineage>
</organism>
<protein>
    <submittedName>
        <fullName evidence="1">Uncharacterized protein</fullName>
    </submittedName>
</protein>
<gene>
    <name evidence="1" type="ORF">HPB50_016126</name>
</gene>
<proteinExistence type="predicted"/>
<comment type="caution">
    <text evidence="1">The sequence shown here is derived from an EMBL/GenBank/DDBJ whole genome shotgun (WGS) entry which is preliminary data.</text>
</comment>
<dbReference type="EMBL" id="CM023482">
    <property type="protein sequence ID" value="KAH6939154.1"/>
    <property type="molecule type" value="Genomic_DNA"/>
</dbReference>
<keyword evidence="2" id="KW-1185">Reference proteome</keyword>
<sequence>MCRLCAKEGASAAHILWDCSINRREANEKMTIPPQLEATTRIHDQKTHLNAIQQVSAAPQREPNERYRGEGGRRKEAAGPLSRAEVAREQSLKKYNA</sequence>
<evidence type="ECO:0000313" key="1">
    <source>
        <dbReference type="EMBL" id="KAH6939154.1"/>
    </source>
</evidence>
<reference evidence="1" key="1">
    <citation type="submission" date="2020-05" db="EMBL/GenBank/DDBJ databases">
        <title>Large-scale comparative analyses of tick genomes elucidate their genetic diversity and vector capacities.</title>
        <authorList>
            <person name="Jia N."/>
            <person name="Wang J."/>
            <person name="Shi W."/>
            <person name="Du L."/>
            <person name="Sun Y."/>
            <person name="Zhan W."/>
            <person name="Jiang J."/>
            <person name="Wang Q."/>
            <person name="Zhang B."/>
            <person name="Ji P."/>
            <person name="Sakyi L.B."/>
            <person name="Cui X."/>
            <person name="Yuan T."/>
            <person name="Jiang B."/>
            <person name="Yang W."/>
            <person name="Lam T.T.-Y."/>
            <person name="Chang Q."/>
            <person name="Ding S."/>
            <person name="Wang X."/>
            <person name="Zhu J."/>
            <person name="Ruan X."/>
            <person name="Zhao L."/>
            <person name="Wei J."/>
            <person name="Que T."/>
            <person name="Du C."/>
            <person name="Cheng J."/>
            <person name="Dai P."/>
            <person name="Han X."/>
            <person name="Huang E."/>
            <person name="Gao Y."/>
            <person name="Liu J."/>
            <person name="Shao H."/>
            <person name="Ye R."/>
            <person name="Li L."/>
            <person name="Wei W."/>
            <person name="Wang X."/>
            <person name="Wang C."/>
            <person name="Yang T."/>
            <person name="Huo Q."/>
            <person name="Li W."/>
            <person name="Guo W."/>
            <person name="Chen H."/>
            <person name="Zhou L."/>
            <person name="Ni X."/>
            <person name="Tian J."/>
            <person name="Zhou Y."/>
            <person name="Sheng Y."/>
            <person name="Liu T."/>
            <person name="Pan Y."/>
            <person name="Xia L."/>
            <person name="Li J."/>
            <person name="Zhao F."/>
            <person name="Cao W."/>
        </authorList>
    </citation>
    <scope>NUCLEOTIDE SEQUENCE</scope>
    <source>
        <strain evidence="1">Hyas-2018</strain>
    </source>
</reference>
<accession>A0ACB7SZF3</accession>
<dbReference type="Proteomes" id="UP000821845">
    <property type="component" value="Chromosome 2"/>
</dbReference>